<dbReference type="SUPFAM" id="SSF81301">
    <property type="entry name" value="Nucleotidyltransferase"/>
    <property type="match status" value="1"/>
</dbReference>
<protein>
    <submittedName>
        <fullName evidence="3">Uncharacterized protein</fullName>
    </submittedName>
</protein>
<dbReference type="CDD" id="cd05403">
    <property type="entry name" value="NT_KNTase_like"/>
    <property type="match status" value="1"/>
</dbReference>
<organism evidence="3 4">
    <name type="scientific">Methanocalculus chunghsingensis</name>
    <dbReference type="NCBI Taxonomy" id="156457"/>
    <lineage>
        <taxon>Archaea</taxon>
        <taxon>Methanobacteriati</taxon>
        <taxon>Methanobacteriota</taxon>
        <taxon>Stenosarchaea group</taxon>
        <taxon>Methanomicrobia</taxon>
        <taxon>Methanomicrobiales</taxon>
        <taxon>Methanocalculaceae</taxon>
        <taxon>Methanocalculus</taxon>
    </lineage>
</organism>
<dbReference type="InterPro" id="IPR002934">
    <property type="entry name" value="Polymerase_NTP_transf_dom"/>
</dbReference>
<evidence type="ECO:0000259" key="2">
    <source>
        <dbReference type="Pfam" id="PF09339"/>
    </source>
</evidence>
<dbReference type="Gene3D" id="3.30.460.10">
    <property type="entry name" value="Beta Polymerase, domain 2"/>
    <property type="match status" value="1"/>
</dbReference>
<keyword evidence="4" id="KW-1185">Reference proteome</keyword>
<proteinExistence type="predicted"/>
<dbReference type="Pfam" id="PF01909">
    <property type="entry name" value="NTP_transf_2"/>
    <property type="match status" value="1"/>
</dbReference>
<accession>A0A8J7WBS7</accession>
<dbReference type="InterPro" id="IPR043519">
    <property type="entry name" value="NT_sf"/>
</dbReference>
<dbReference type="InterPro" id="IPR005471">
    <property type="entry name" value="Tscrpt_reg_IclR_N"/>
</dbReference>
<dbReference type="RefSeq" id="WP_211531548.1">
    <property type="nucleotide sequence ID" value="NZ_JWHL01000020.1"/>
</dbReference>
<feature type="domain" description="Polymerase nucleotidyl transferase" evidence="1">
    <location>
        <begin position="96"/>
        <end position="158"/>
    </location>
</feature>
<evidence type="ECO:0000259" key="1">
    <source>
        <dbReference type="Pfam" id="PF01909"/>
    </source>
</evidence>
<name>A0A8J7WBS7_9EURY</name>
<dbReference type="AlphaFoldDB" id="A0A8J7WBS7"/>
<dbReference type="Gene3D" id="1.10.10.10">
    <property type="entry name" value="Winged helix-like DNA-binding domain superfamily/Winged helix DNA-binding domain"/>
    <property type="match status" value="1"/>
</dbReference>
<evidence type="ECO:0000313" key="4">
    <source>
        <dbReference type="Proteomes" id="UP000730161"/>
    </source>
</evidence>
<dbReference type="Proteomes" id="UP000730161">
    <property type="component" value="Unassembled WGS sequence"/>
</dbReference>
<gene>
    <name evidence="3" type="ORF">RJ53_10075</name>
</gene>
<dbReference type="GO" id="GO:0006355">
    <property type="term" value="P:regulation of DNA-templated transcription"/>
    <property type="evidence" value="ECO:0007669"/>
    <property type="project" value="InterPro"/>
</dbReference>
<dbReference type="EMBL" id="JWHL01000020">
    <property type="protein sequence ID" value="MBR1369802.1"/>
    <property type="molecule type" value="Genomic_DNA"/>
</dbReference>
<dbReference type="InterPro" id="IPR036388">
    <property type="entry name" value="WH-like_DNA-bd_sf"/>
</dbReference>
<dbReference type="GO" id="GO:0016779">
    <property type="term" value="F:nucleotidyltransferase activity"/>
    <property type="evidence" value="ECO:0007669"/>
    <property type="project" value="InterPro"/>
</dbReference>
<dbReference type="OrthoDB" id="61846at2157"/>
<dbReference type="GO" id="GO:0003677">
    <property type="term" value="F:DNA binding"/>
    <property type="evidence" value="ECO:0007669"/>
    <property type="project" value="InterPro"/>
</dbReference>
<dbReference type="InterPro" id="IPR036390">
    <property type="entry name" value="WH_DNA-bd_sf"/>
</dbReference>
<dbReference type="SUPFAM" id="SSF46785">
    <property type="entry name" value="Winged helix' DNA-binding domain"/>
    <property type="match status" value="1"/>
</dbReference>
<reference evidence="3" key="1">
    <citation type="submission" date="2014-12" db="EMBL/GenBank/DDBJ databases">
        <authorList>
            <person name="Huang H.-H."/>
            <person name="Chen S.-C."/>
            <person name="Lai M.-C."/>
        </authorList>
    </citation>
    <scope>NUCLEOTIDE SEQUENCE</scope>
    <source>
        <strain evidence="3">K1F9705b</strain>
    </source>
</reference>
<dbReference type="Pfam" id="PF09339">
    <property type="entry name" value="HTH_IclR"/>
    <property type="match status" value="1"/>
</dbReference>
<comment type="caution">
    <text evidence="3">The sequence shown here is derived from an EMBL/GenBank/DDBJ whole genome shotgun (WGS) entry which is preliminary data.</text>
</comment>
<sequence>MEETILSDLFKTGERIRILRYVSTRQEVNATEIVQALSVSKALVSRYMHLLVEGGLCTKEGRIYRWIENPISLAMKRLLNIHHLMQVIPAGLPERVEGIGVYGSFAEGRNRPGSDLDLYLLVPEYAPDLEMMAARMEKAISEDVGVETHILILTSNRLSDLKETDTPFYRSLVRTGYTLKGESIEEY</sequence>
<feature type="domain" description="HTH iclR-type" evidence="2">
    <location>
        <begin position="17"/>
        <end position="57"/>
    </location>
</feature>
<evidence type="ECO:0000313" key="3">
    <source>
        <dbReference type="EMBL" id="MBR1369802.1"/>
    </source>
</evidence>